<sequence length="119" mass="13072">MEQSYQPGRVINVGAGPVPKDCFGRSYMSVQIAGRQLEWQPASMTTSDARDIKAKALTEAYIQVVALQAAVSTQLATPEETAALVLWQTYLVLMNRVDPESPLDIIWPEKPEGGLHDKS</sequence>
<reference evidence="4" key="3">
    <citation type="submission" date="2015-03" db="EMBL/GenBank/DDBJ databases">
        <authorList>
            <consortium name="Pathogen Informatics"/>
        </authorList>
    </citation>
    <scope>NUCLEOTIDE SEQUENCE [LARGE SCALE GENOMIC DNA]</scope>
    <source>
        <strain evidence="4">A125KOH2</strain>
    </source>
</reference>
<dbReference type="Proteomes" id="UP000044625">
    <property type="component" value="Unassembled WGS sequence"/>
</dbReference>
<protein>
    <submittedName>
        <fullName evidence="1">Caudovirales tail fibre assembly protein</fullName>
    </submittedName>
</protein>
<evidence type="ECO:0000313" key="2">
    <source>
        <dbReference type="EMBL" id="CRY69786.1"/>
    </source>
</evidence>
<dbReference type="Proteomes" id="UP000045840">
    <property type="component" value="Unassembled WGS sequence"/>
</dbReference>
<reference evidence="2 3" key="1">
    <citation type="submission" date="2015-03" db="EMBL/GenBank/DDBJ databases">
        <authorList>
            <consortium name="Pathogen Informatics"/>
            <person name="Murphy D."/>
        </authorList>
    </citation>
    <scope>NUCLEOTIDE SEQUENCE [LARGE SCALE GENOMIC DNA]</scope>
    <source>
        <strain evidence="2">Type strain: CIP110230</strain>
        <strain evidence="3">type strain: CIP110230</strain>
    </source>
</reference>
<reference evidence="1" key="2">
    <citation type="submission" date="2015-03" db="EMBL/GenBank/DDBJ databases">
        <authorList>
            <person name="Murphy D."/>
        </authorList>
    </citation>
    <scope>NUCLEOTIDE SEQUENCE [LARGE SCALE GENOMIC DNA]</scope>
    <source>
        <strain evidence="1">A125KOH2</strain>
    </source>
</reference>
<organism evidence="1 4">
    <name type="scientific">Yersinia pekkanenii</name>
    <dbReference type="NCBI Taxonomy" id="1288385"/>
    <lineage>
        <taxon>Bacteria</taxon>
        <taxon>Pseudomonadati</taxon>
        <taxon>Pseudomonadota</taxon>
        <taxon>Gammaproteobacteria</taxon>
        <taxon>Enterobacterales</taxon>
        <taxon>Yersiniaceae</taxon>
        <taxon>Yersinia</taxon>
    </lineage>
</organism>
<name>A0A0T9RMJ4_9GAMM</name>
<keyword evidence="3" id="KW-1185">Reference proteome</keyword>
<proteinExistence type="predicted"/>
<dbReference type="AlphaFoldDB" id="A0A0T9RMJ4"/>
<evidence type="ECO:0000313" key="1">
    <source>
        <dbReference type="EMBL" id="CNI71904.1"/>
    </source>
</evidence>
<dbReference type="EMBL" id="CWJL01000118">
    <property type="protein sequence ID" value="CRY69786.1"/>
    <property type="molecule type" value="Genomic_DNA"/>
</dbReference>
<accession>A0A0T9RMJ4</accession>
<dbReference type="RefSeq" id="WP_049615469.1">
    <property type="nucleotide sequence ID" value="NZ_CAWMMU010000118.1"/>
</dbReference>
<dbReference type="InterPro" id="IPR003458">
    <property type="entry name" value="Phage_T4_Gp38_tail_assem"/>
</dbReference>
<dbReference type="Pfam" id="PF02413">
    <property type="entry name" value="Caudo_TAP"/>
    <property type="match status" value="1"/>
</dbReference>
<dbReference type="EMBL" id="CQAZ01000116">
    <property type="protein sequence ID" value="CNI71904.1"/>
    <property type="molecule type" value="Genomic_DNA"/>
</dbReference>
<evidence type="ECO:0000313" key="4">
    <source>
        <dbReference type="Proteomes" id="UP000045840"/>
    </source>
</evidence>
<dbReference type="STRING" id="1288385.ERS137968_04944"/>
<dbReference type="OrthoDB" id="8596093at2"/>
<gene>
    <name evidence="1" type="ORF">ERS008529_04743</name>
    <name evidence="2" type="ORF">ERS137968_04944</name>
</gene>
<evidence type="ECO:0000313" key="3">
    <source>
        <dbReference type="Proteomes" id="UP000044625"/>
    </source>
</evidence>